<evidence type="ECO:0000256" key="1">
    <source>
        <dbReference type="ARBA" id="ARBA00004651"/>
    </source>
</evidence>
<feature type="transmembrane region" description="Helical" evidence="6">
    <location>
        <begin position="218"/>
        <end position="237"/>
    </location>
</feature>
<protein>
    <recommendedName>
        <fullName evidence="7">ComEC/Rec2-related protein domain-containing protein</fullName>
    </recommendedName>
</protein>
<feature type="transmembrane region" description="Helical" evidence="6">
    <location>
        <begin position="275"/>
        <end position="295"/>
    </location>
</feature>
<comment type="caution">
    <text evidence="8">The sequence shown here is derived from an EMBL/GenBank/DDBJ whole genome shotgun (WGS) entry which is preliminary data.</text>
</comment>
<keyword evidence="3 6" id="KW-0812">Transmembrane</keyword>
<evidence type="ECO:0000256" key="3">
    <source>
        <dbReference type="ARBA" id="ARBA00022692"/>
    </source>
</evidence>
<dbReference type="NCBIfam" id="TIGR00360">
    <property type="entry name" value="ComEC_N-term"/>
    <property type="match status" value="1"/>
</dbReference>
<feature type="transmembrane region" description="Helical" evidence="6">
    <location>
        <begin position="301"/>
        <end position="326"/>
    </location>
</feature>
<feature type="transmembrane region" description="Helical" evidence="6">
    <location>
        <begin position="243"/>
        <end position="263"/>
    </location>
</feature>
<proteinExistence type="predicted"/>
<feature type="transmembrane region" description="Helical" evidence="6">
    <location>
        <begin position="175"/>
        <end position="197"/>
    </location>
</feature>
<dbReference type="GO" id="GO:0005886">
    <property type="term" value="C:plasma membrane"/>
    <property type="evidence" value="ECO:0007669"/>
    <property type="project" value="UniProtKB-SubCell"/>
</dbReference>
<keyword evidence="5 6" id="KW-0472">Membrane</keyword>
<evidence type="ECO:0000256" key="4">
    <source>
        <dbReference type="ARBA" id="ARBA00022989"/>
    </source>
</evidence>
<sequence>MRSFVFWFTLILFVIFRIISIWPHYTDGARVKIHAHVSSEPIRKGEYQYVKLTSLSARLPAYPIVSYGDKLVVEGIVKYPYLDEAKIIEHNKTIAFLFHFRDKIIKLFDHALPEPHSSLVSGIVIGARAGIPNDFTNALRSTGTAHVVVASGMNVTFVAGFLVSTFVLFMHRRKAIVFALSGIWLYVALSGFDAPLVRAGVMGTLAYSAQASGRVVSGIRALFISAACMLIIFPHWIVDLGFILSFLATYSLMVFEPSINRLIHFVPSIIREGLSTSLAAQIAVTPVLITAFGSVNPLSPIINALILWTIPPIMIIGSLGAIVGLFVPKAGEFVVILAYPFTLWFVSVVRAFV</sequence>
<dbReference type="Pfam" id="PF03772">
    <property type="entry name" value="Competence"/>
    <property type="match status" value="1"/>
</dbReference>
<evidence type="ECO:0000256" key="6">
    <source>
        <dbReference type="SAM" id="Phobius"/>
    </source>
</evidence>
<keyword evidence="2" id="KW-1003">Cell membrane</keyword>
<reference evidence="8 9" key="1">
    <citation type="journal article" date="2016" name="Nat. Commun.">
        <title>Thousands of microbial genomes shed light on interconnected biogeochemical processes in an aquifer system.</title>
        <authorList>
            <person name="Anantharaman K."/>
            <person name="Brown C.T."/>
            <person name="Hug L.A."/>
            <person name="Sharon I."/>
            <person name="Castelle C.J."/>
            <person name="Probst A.J."/>
            <person name="Thomas B.C."/>
            <person name="Singh A."/>
            <person name="Wilkins M.J."/>
            <person name="Karaoz U."/>
            <person name="Brodie E.L."/>
            <person name="Williams K.H."/>
            <person name="Hubbard S.S."/>
            <person name="Banfield J.F."/>
        </authorList>
    </citation>
    <scope>NUCLEOTIDE SEQUENCE [LARGE SCALE GENOMIC DNA]</scope>
</reference>
<keyword evidence="4 6" id="KW-1133">Transmembrane helix</keyword>
<dbReference type="PANTHER" id="PTHR30619">
    <property type="entry name" value="DNA INTERNALIZATION/COMPETENCE PROTEIN COMEC/REC2"/>
    <property type="match status" value="1"/>
</dbReference>
<evidence type="ECO:0000313" key="8">
    <source>
        <dbReference type="EMBL" id="OGM28533.1"/>
    </source>
</evidence>
<feature type="transmembrane region" description="Helical" evidence="6">
    <location>
        <begin position="6"/>
        <end position="25"/>
    </location>
</feature>
<organism evidence="8 9">
    <name type="scientific">Candidatus Woesebacteria bacterium RIFCSPHIGHO2_01_FULL_41_10</name>
    <dbReference type="NCBI Taxonomy" id="1802500"/>
    <lineage>
        <taxon>Bacteria</taxon>
        <taxon>Candidatus Woeseibacteriota</taxon>
    </lineage>
</organism>
<evidence type="ECO:0000256" key="5">
    <source>
        <dbReference type="ARBA" id="ARBA00023136"/>
    </source>
</evidence>
<evidence type="ECO:0000256" key="2">
    <source>
        <dbReference type="ARBA" id="ARBA00022475"/>
    </source>
</evidence>
<accession>A0A1F7YMN6</accession>
<evidence type="ECO:0000259" key="7">
    <source>
        <dbReference type="Pfam" id="PF03772"/>
    </source>
</evidence>
<dbReference type="InterPro" id="IPR052159">
    <property type="entry name" value="Competence_DNA_uptake"/>
</dbReference>
<dbReference type="AlphaFoldDB" id="A0A1F7YMN6"/>
<evidence type="ECO:0000313" key="9">
    <source>
        <dbReference type="Proteomes" id="UP000177263"/>
    </source>
</evidence>
<dbReference type="Proteomes" id="UP000177263">
    <property type="component" value="Unassembled WGS sequence"/>
</dbReference>
<comment type="subcellular location">
    <subcellularLocation>
        <location evidence="1">Cell membrane</location>
        <topology evidence="1">Multi-pass membrane protein</topology>
    </subcellularLocation>
</comment>
<feature type="transmembrane region" description="Helical" evidence="6">
    <location>
        <begin position="333"/>
        <end position="352"/>
    </location>
</feature>
<dbReference type="STRING" id="1802500.A2801_03760"/>
<feature type="transmembrane region" description="Helical" evidence="6">
    <location>
        <begin position="147"/>
        <end position="169"/>
    </location>
</feature>
<name>A0A1F7YMN6_9BACT</name>
<dbReference type="EMBL" id="MGGM01000028">
    <property type="protein sequence ID" value="OGM28533.1"/>
    <property type="molecule type" value="Genomic_DNA"/>
</dbReference>
<gene>
    <name evidence="8" type="ORF">A2801_03760</name>
</gene>
<feature type="domain" description="ComEC/Rec2-related protein" evidence="7">
    <location>
        <begin position="123"/>
        <end position="351"/>
    </location>
</feature>
<dbReference type="PANTHER" id="PTHR30619:SF7">
    <property type="entry name" value="BETA-LACTAMASE DOMAIN PROTEIN"/>
    <property type="match status" value="1"/>
</dbReference>
<dbReference type="InterPro" id="IPR004477">
    <property type="entry name" value="ComEC_N"/>
</dbReference>